<organism evidence="1 2">
    <name type="scientific">Coniosporium apollinis</name>
    <dbReference type="NCBI Taxonomy" id="61459"/>
    <lineage>
        <taxon>Eukaryota</taxon>
        <taxon>Fungi</taxon>
        <taxon>Dikarya</taxon>
        <taxon>Ascomycota</taxon>
        <taxon>Pezizomycotina</taxon>
        <taxon>Dothideomycetes</taxon>
        <taxon>Dothideomycetes incertae sedis</taxon>
        <taxon>Coniosporium</taxon>
    </lineage>
</organism>
<accession>A0ABQ9NYH1</accession>
<name>A0ABQ9NYH1_9PEZI</name>
<dbReference type="EMBL" id="JAPDRL010000020">
    <property type="protein sequence ID" value="KAJ9666349.1"/>
    <property type="molecule type" value="Genomic_DNA"/>
</dbReference>
<reference evidence="1" key="1">
    <citation type="submission" date="2022-10" db="EMBL/GenBank/DDBJ databases">
        <title>Culturing micro-colonial fungi from biological soil crusts in the Mojave desert and describing Neophaeococcomyces mojavensis, and introducing the new genera and species Taxawa tesnikishii.</title>
        <authorList>
            <person name="Kurbessoian T."/>
            <person name="Stajich J.E."/>
        </authorList>
    </citation>
    <scope>NUCLEOTIDE SEQUENCE</scope>
    <source>
        <strain evidence="1">TK_1</strain>
    </source>
</reference>
<evidence type="ECO:0008006" key="3">
    <source>
        <dbReference type="Google" id="ProtNLM"/>
    </source>
</evidence>
<evidence type="ECO:0000313" key="2">
    <source>
        <dbReference type="Proteomes" id="UP001172684"/>
    </source>
</evidence>
<protein>
    <recommendedName>
        <fullName evidence="3">Heterokaryon incompatibility domain-containing protein</fullName>
    </recommendedName>
</protein>
<dbReference type="Proteomes" id="UP001172684">
    <property type="component" value="Unassembled WGS sequence"/>
</dbReference>
<keyword evidence="2" id="KW-1185">Reference proteome</keyword>
<comment type="caution">
    <text evidence="1">The sequence shown here is derived from an EMBL/GenBank/DDBJ whole genome shotgun (WGS) entry which is preliminary data.</text>
</comment>
<sequence length="241" mass="27740">MIYEYTLISSDSAIRITQGRDPQPPPWPKARPAVNLLRTCSRIYQEAVDVFYDGNTVYVFCDLQDRSRSIISEDAIPVAALARIRSLFVVLWAAPLYSYDLGNDRWSPEYVSRHVSMGPFSYLWRLRNLRLSLLSSYPIRDPITFASQKRLCGDILLGFVEWVPDHCKIEYGAKSDAELSFVKVFADYENEPFFVDRELPGEIWEGLSKDLCIAQGRQWSIADWYSVEQSQQSGFLAEENI</sequence>
<gene>
    <name evidence="1" type="ORF">H2201_003537</name>
</gene>
<evidence type="ECO:0000313" key="1">
    <source>
        <dbReference type="EMBL" id="KAJ9666349.1"/>
    </source>
</evidence>
<proteinExistence type="predicted"/>